<evidence type="ECO:0000313" key="1">
    <source>
        <dbReference type="EMBL" id="RFZ90017.1"/>
    </source>
</evidence>
<accession>A0A372NN36</accession>
<comment type="caution">
    <text evidence="1">The sequence shown here is derived from an EMBL/GenBank/DDBJ whole genome shotgun (WGS) entry which is preliminary data.</text>
</comment>
<dbReference type="Proteomes" id="UP000264217">
    <property type="component" value="Unassembled WGS sequence"/>
</dbReference>
<evidence type="ECO:0000313" key="2">
    <source>
        <dbReference type="Proteomes" id="UP000264217"/>
    </source>
</evidence>
<gene>
    <name evidence="1" type="ORF">D0C36_23605</name>
</gene>
<dbReference type="EMBL" id="QWDC01000006">
    <property type="protein sequence ID" value="RFZ90017.1"/>
    <property type="molecule type" value="Genomic_DNA"/>
</dbReference>
<organism evidence="1 2">
    <name type="scientific">Mucilaginibacter conchicola</name>
    <dbReference type="NCBI Taxonomy" id="2303333"/>
    <lineage>
        <taxon>Bacteria</taxon>
        <taxon>Pseudomonadati</taxon>
        <taxon>Bacteroidota</taxon>
        <taxon>Sphingobacteriia</taxon>
        <taxon>Sphingobacteriales</taxon>
        <taxon>Sphingobacteriaceae</taxon>
        <taxon>Mucilaginibacter</taxon>
    </lineage>
</organism>
<sequence length="108" mass="12773">MGFAFYELTIEASDFDQRLFFYAASRWYLQDTTNRAGRKKPPNNFQQIPKSLHIDRAFIATLTRNIKFVNLILVAFGIHTLFHSKWPYHAHRATSNNLNYLKCLKIMF</sequence>
<proteinExistence type="predicted"/>
<dbReference type="AlphaFoldDB" id="A0A372NN36"/>
<keyword evidence="2" id="KW-1185">Reference proteome</keyword>
<name>A0A372NN36_9SPHI</name>
<protein>
    <submittedName>
        <fullName evidence="1">Uncharacterized protein</fullName>
    </submittedName>
</protein>
<reference evidence="1 2" key="1">
    <citation type="submission" date="2018-08" db="EMBL/GenBank/DDBJ databases">
        <title>Mucilaginibacter sp. MYSH2.</title>
        <authorList>
            <person name="Seo T."/>
        </authorList>
    </citation>
    <scope>NUCLEOTIDE SEQUENCE [LARGE SCALE GENOMIC DNA]</scope>
    <source>
        <strain evidence="1 2">MYSH2</strain>
    </source>
</reference>